<dbReference type="Proteomes" id="UP000199118">
    <property type="component" value="Unassembled WGS sequence"/>
</dbReference>
<dbReference type="OrthoDB" id="9801242at2"/>
<dbReference type="InterPro" id="IPR052931">
    <property type="entry name" value="Prophage_regulatory_activator"/>
</dbReference>
<evidence type="ECO:0000313" key="2">
    <source>
        <dbReference type="Proteomes" id="UP000199118"/>
    </source>
</evidence>
<dbReference type="Pfam" id="PF05930">
    <property type="entry name" value="Phage_AlpA"/>
    <property type="match status" value="1"/>
</dbReference>
<dbReference type="Gene3D" id="1.10.238.160">
    <property type="match status" value="1"/>
</dbReference>
<dbReference type="PANTHER" id="PTHR36154">
    <property type="entry name" value="DNA-BINDING TRANSCRIPTIONAL ACTIVATOR ALPA"/>
    <property type="match status" value="1"/>
</dbReference>
<gene>
    <name evidence="1" type="ORF">SAMN05444336_108137</name>
</gene>
<protein>
    <submittedName>
        <fullName evidence="1">Transcriptional regulator, AlpA family</fullName>
    </submittedName>
</protein>
<dbReference type="InterPro" id="IPR010260">
    <property type="entry name" value="AlpA"/>
</dbReference>
<organism evidence="1 2">
    <name type="scientific">Albimonas donghaensis</name>
    <dbReference type="NCBI Taxonomy" id="356660"/>
    <lineage>
        <taxon>Bacteria</taxon>
        <taxon>Pseudomonadati</taxon>
        <taxon>Pseudomonadota</taxon>
        <taxon>Alphaproteobacteria</taxon>
        <taxon>Rhodobacterales</taxon>
        <taxon>Paracoccaceae</taxon>
        <taxon>Albimonas</taxon>
    </lineage>
</organism>
<dbReference type="STRING" id="356660.SAMN05444336_108137"/>
<dbReference type="AlphaFoldDB" id="A0A1H3DV59"/>
<dbReference type="EMBL" id="FNMZ01000008">
    <property type="protein sequence ID" value="SDX69564.1"/>
    <property type="molecule type" value="Genomic_DNA"/>
</dbReference>
<accession>A0A1H3DV59</accession>
<sequence length="64" mass="7442">MAHIDRILRRREVETLISLSRSTIYMMIADGSFPRPIRLGKRAVGWRESIVLAWLESRKSSQAE</sequence>
<reference evidence="1 2" key="1">
    <citation type="submission" date="2016-10" db="EMBL/GenBank/DDBJ databases">
        <authorList>
            <person name="de Groot N.N."/>
        </authorList>
    </citation>
    <scope>NUCLEOTIDE SEQUENCE [LARGE SCALE GENOMIC DNA]</scope>
    <source>
        <strain evidence="1 2">DSM 17890</strain>
    </source>
</reference>
<keyword evidence="2" id="KW-1185">Reference proteome</keyword>
<name>A0A1H3DV59_9RHOB</name>
<evidence type="ECO:0000313" key="1">
    <source>
        <dbReference type="EMBL" id="SDX69564.1"/>
    </source>
</evidence>
<dbReference type="RefSeq" id="WP_092684275.1">
    <property type="nucleotide sequence ID" value="NZ_FNMZ01000008.1"/>
</dbReference>
<dbReference type="PANTHER" id="PTHR36154:SF1">
    <property type="entry name" value="DNA-BINDING TRANSCRIPTIONAL ACTIVATOR ALPA"/>
    <property type="match status" value="1"/>
</dbReference>
<proteinExistence type="predicted"/>